<feature type="transmembrane region" description="Helical" evidence="1">
    <location>
        <begin position="21"/>
        <end position="45"/>
    </location>
</feature>
<dbReference type="Pfam" id="PF00344">
    <property type="entry name" value="SecY"/>
    <property type="match status" value="1"/>
</dbReference>
<evidence type="ECO:0000256" key="1">
    <source>
        <dbReference type="SAM" id="Phobius"/>
    </source>
</evidence>
<reference evidence="3" key="1">
    <citation type="journal article" date="2019" name="Int. J. Syst. Evol. Microbiol.">
        <title>The Global Catalogue of Microorganisms (GCM) 10K type strain sequencing project: providing services to taxonomists for standard genome sequencing and annotation.</title>
        <authorList>
            <consortium name="The Broad Institute Genomics Platform"/>
            <consortium name="The Broad Institute Genome Sequencing Center for Infectious Disease"/>
            <person name="Wu L."/>
            <person name="Ma J."/>
        </authorList>
    </citation>
    <scope>NUCLEOTIDE SEQUENCE [LARGE SCALE GENOMIC DNA]</scope>
    <source>
        <strain evidence="3">NBRC 101365</strain>
    </source>
</reference>
<feature type="transmembrane region" description="Helical" evidence="1">
    <location>
        <begin position="174"/>
        <end position="194"/>
    </location>
</feature>
<feature type="transmembrane region" description="Helical" evidence="1">
    <location>
        <begin position="206"/>
        <end position="233"/>
    </location>
</feature>
<keyword evidence="1" id="KW-1133">Transmembrane helix</keyword>
<sequence>MTEVRVDTWGPERPQGGGGSAANLGWLAMVGVLYALGTTIPLYGIDPQAGFAAMTSVGMDAGTRLSIFGLGLMPLFMPLAFLELAKLFIPRLARWQVASAPNMFRLNDYVRFAAFAAAALQGYGIATAMEQMPGVVPDPGAGFIVATMSTYVGSTALLAWLADRISLRGFGNGFWLLWIVPFVNVLPFRSLQLLELARTGAMSPAVLPACLGLLLISGVVIVVANLATVDGILPRDGRVPAPSLAWRARLTTQVLIWPPLLANIVIGVIVAPLYLLLSGSGMAPGWLHYGSGGHIFLFSVLTLFLAYAYAREAPNWRPDIAEVFGSETEPKGLPAPFWLFGLMQVALCTSWELLASHSPMDFLAGSSLITVVTVVMNFIRPWRLRLS</sequence>
<keyword evidence="1" id="KW-0472">Membrane</keyword>
<feature type="transmembrane region" description="Helical" evidence="1">
    <location>
        <begin position="289"/>
        <end position="310"/>
    </location>
</feature>
<evidence type="ECO:0008006" key="4">
    <source>
        <dbReference type="Google" id="ProtNLM"/>
    </source>
</evidence>
<keyword evidence="3" id="KW-1185">Reference proteome</keyword>
<dbReference type="PRINTS" id="PR00303">
    <property type="entry name" value="SECYTRNLCASE"/>
</dbReference>
<name>A0ABQ6CY99_9HYPH</name>
<evidence type="ECO:0000313" key="2">
    <source>
        <dbReference type="EMBL" id="GLS23247.1"/>
    </source>
</evidence>
<gene>
    <name evidence="2" type="ORF">GCM10007874_62670</name>
</gene>
<accession>A0ABQ6CY99</accession>
<dbReference type="InterPro" id="IPR023201">
    <property type="entry name" value="SecY_dom_sf"/>
</dbReference>
<comment type="caution">
    <text evidence="2">The sequence shown here is derived from an EMBL/GenBank/DDBJ whole genome shotgun (WGS) entry which is preliminary data.</text>
</comment>
<feature type="transmembrane region" description="Helical" evidence="1">
    <location>
        <begin position="109"/>
        <end position="129"/>
    </location>
</feature>
<dbReference type="Proteomes" id="UP001156882">
    <property type="component" value="Unassembled WGS sequence"/>
</dbReference>
<feature type="transmembrane region" description="Helical" evidence="1">
    <location>
        <begin position="65"/>
        <end position="89"/>
    </location>
</feature>
<dbReference type="Gene3D" id="1.10.3370.10">
    <property type="entry name" value="SecY subunit domain"/>
    <property type="match status" value="1"/>
</dbReference>
<organism evidence="2 3">
    <name type="scientific">Labrys miyagiensis</name>
    <dbReference type="NCBI Taxonomy" id="346912"/>
    <lineage>
        <taxon>Bacteria</taxon>
        <taxon>Pseudomonadati</taxon>
        <taxon>Pseudomonadota</taxon>
        <taxon>Alphaproteobacteria</taxon>
        <taxon>Hyphomicrobiales</taxon>
        <taxon>Xanthobacteraceae</taxon>
        <taxon>Labrys</taxon>
    </lineage>
</organism>
<evidence type="ECO:0000313" key="3">
    <source>
        <dbReference type="Proteomes" id="UP001156882"/>
    </source>
</evidence>
<dbReference type="EMBL" id="BSPC01000069">
    <property type="protein sequence ID" value="GLS23247.1"/>
    <property type="molecule type" value="Genomic_DNA"/>
</dbReference>
<proteinExistence type="predicted"/>
<feature type="transmembrane region" description="Helical" evidence="1">
    <location>
        <begin position="141"/>
        <end position="162"/>
    </location>
</feature>
<keyword evidence="1" id="KW-0812">Transmembrane</keyword>
<dbReference type="InterPro" id="IPR002208">
    <property type="entry name" value="SecY/SEC61-alpha"/>
</dbReference>
<protein>
    <recommendedName>
        <fullName evidence="4">Preprotein translocase subunit SecY</fullName>
    </recommendedName>
</protein>
<feature type="transmembrane region" description="Helical" evidence="1">
    <location>
        <begin position="254"/>
        <end position="277"/>
    </location>
</feature>
<dbReference type="SUPFAM" id="SSF103491">
    <property type="entry name" value="Preprotein translocase SecY subunit"/>
    <property type="match status" value="1"/>
</dbReference>